<evidence type="ECO:0000256" key="3">
    <source>
        <dbReference type="ARBA" id="ARBA00023163"/>
    </source>
</evidence>
<dbReference type="SUPFAM" id="SSF46894">
    <property type="entry name" value="C-terminal effector domain of the bipartite response regulators"/>
    <property type="match status" value="1"/>
</dbReference>
<dbReference type="RefSeq" id="WP_255904567.1">
    <property type="nucleotide sequence ID" value="NZ_JAFMZO010000004.1"/>
</dbReference>
<dbReference type="Proteomes" id="UP001597387">
    <property type="component" value="Unassembled WGS sequence"/>
</dbReference>
<dbReference type="InterPro" id="IPR000792">
    <property type="entry name" value="Tscrpt_reg_LuxR_C"/>
</dbReference>
<gene>
    <name evidence="5" type="ORF">ACFSJU_16955</name>
</gene>
<dbReference type="InterPro" id="IPR036388">
    <property type="entry name" value="WH-like_DNA-bd_sf"/>
</dbReference>
<name>A0ABW4ZPS4_9SPHI</name>
<dbReference type="InterPro" id="IPR035965">
    <property type="entry name" value="PAS-like_dom_sf"/>
</dbReference>
<evidence type="ECO:0000313" key="5">
    <source>
        <dbReference type="EMBL" id="MFD2164100.1"/>
    </source>
</evidence>
<dbReference type="PROSITE" id="PS50043">
    <property type="entry name" value="HTH_LUXR_2"/>
    <property type="match status" value="1"/>
</dbReference>
<keyword evidence="3" id="KW-0804">Transcription</keyword>
<dbReference type="Pfam" id="PF00196">
    <property type="entry name" value="GerE"/>
    <property type="match status" value="1"/>
</dbReference>
<dbReference type="PROSITE" id="PS00622">
    <property type="entry name" value="HTH_LUXR_1"/>
    <property type="match status" value="1"/>
</dbReference>
<dbReference type="SUPFAM" id="SSF55785">
    <property type="entry name" value="PYP-like sensor domain (PAS domain)"/>
    <property type="match status" value="1"/>
</dbReference>
<dbReference type="PANTHER" id="PTHR44688:SF16">
    <property type="entry name" value="DNA-BINDING TRANSCRIPTIONAL ACTIVATOR DEVR_DOSR"/>
    <property type="match status" value="1"/>
</dbReference>
<evidence type="ECO:0000259" key="4">
    <source>
        <dbReference type="PROSITE" id="PS50043"/>
    </source>
</evidence>
<dbReference type="Gene3D" id="1.10.10.10">
    <property type="entry name" value="Winged helix-like DNA-binding domain superfamily/Winged helix DNA-binding domain"/>
    <property type="match status" value="1"/>
</dbReference>
<comment type="caution">
    <text evidence="5">The sequence shown here is derived from an EMBL/GenBank/DDBJ whole genome shotgun (WGS) entry which is preliminary data.</text>
</comment>
<keyword evidence="1" id="KW-0805">Transcription regulation</keyword>
<organism evidence="5 6">
    <name type="scientific">Paradesertivirga mongoliensis</name>
    <dbReference type="NCBI Taxonomy" id="2100740"/>
    <lineage>
        <taxon>Bacteria</taxon>
        <taxon>Pseudomonadati</taxon>
        <taxon>Bacteroidota</taxon>
        <taxon>Sphingobacteriia</taxon>
        <taxon>Sphingobacteriales</taxon>
        <taxon>Sphingobacteriaceae</taxon>
        <taxon>Paradesertivirga</taxon>
    </lineage>
</organism>
<accession>A0ABW4ZPS4</accession>
<evidence type="ECO:0000313" key="6">
    <source>
        <dbReference type="Proteomes" id="UP001597387"/>
    </source>
</evidence>
<keyword evidence="2" id="KW-0238">DNA-binding</keyword>
<evidence type="ECO:0000256" key="1">
    <source>
        <dbReference type="ARBA" id="ARBA00023015"/>
    </source>
</evidence>
<reference evidence="6" key="1">
    <citation type="journal article" date="2019" name="Int. J. Syst. Evol. Microbiol.">
        <title>The Global Catalogue of Microorganisms (GCM) 10K type strain sequencing project: providing services to taxonomists for standard genome sequencing and annotation.</title>
        <authorList>
            <consortium name="The Broad Institute Genomics Platform"/>
            <consortium name="The Broad Institute Genome Sequencing Center for Infectious Disease"/>
            <person name="Wu L."/>
            <person name="Ma J."/>
        </authorList>
    </citation>
    <scope>NUCLEOTIDE SEQUENCE [LARGE SCALE GENOMIC DNA]</scope>
    <source>
        <strain evidence="6">KCTC 42217</strain>
    </source>
</reference>
<dbReference type="PANTHER" id="PTHR44688">
    <property type="entry name" value="DNA-BINDING TRANSCRIPTIONAL ACTIVATOR DEVR_DOSR"/>
    <property type="match status" value="1"/>
</dbReference>
<dbReference type="CDD" id="cd06170">
    <property type="entry name" value="LuxR_C_like"/>
    <property type="match status" value="1"/>
</dbReference>
<dbReference type="EMBL" id="JBHUHZ010000003">
    <property type="protein sequence ID" value="MFD2164100.1"/>
    <property type="molecule type" value="Genomic_DNA"/>
</dbReference>
<keyword evidence="6" id="KW-1185">Reference proteome</keyword>
<dbReference type="PRINTS" id="PR00038">
    <property type="entry name" value="HTHLUXR"/>
</dbReference>
<dbReference type="SMART" id="SM00421">
    <property type="entry name" value="HTH_LUXR"/>
    <property type="match status" value="1"/>
</dbReference>
<dbReference type="InterPro" id="IPR016032">
    <property type="entry name" value="Sig_transdc_resp-reg_C-effctor"/>
</dbReference>
<protein>
    <submittedName>
        <fullName evidence="5">Response regulator transcription factor</fullName>
    </submittedName>
</protein>
<proteinExistence type="predicted"/>
<feature type="domain" description="HTH luxR-type" evidence="4">
    <location>
        <begin position="159"/>
        <end position="224"/>
    </location>
</feature>
<evidence type="ECO:0000256" key="2">
    <source>
        <dbReference type="ARBA" id="ARBA00023125"/>
    </source>
</evidence>
<sequence length="226" mass="26190">MDLSDDVLYINEKIKDITRLADSLPGVTIIHDIRDFRVVWMSKIGLEQIGATLEEVCSMTNEQYHARFFNEDDSKDYVPKLIRLLTENDMESTCTYFQQVRFKENDDWLWHITSTRIFAQDDKGEPLLTISTSSSINDMHKMTSKAERILSENNFLKKNYLAFAKLGSREKEVLKFMALGKSTNEIAEQLFISPATVDTHRKNIRQKLNVTNSYDLTVFAQAFDLI</sequence>